<dbReference type="STRING" id="1188252.A1QC_04095"/>
<reference evidence="2 3" key="1">
    <citation type="journal article" date="2012" name="Science">
        <title>Ecological populations of bacteria act as socially cohesive units of antibiotic production and resistance.</title>
        <authorList>
            <person name="Cordero O.X."/>
            <person name="Wildschutte H."/>
            <person name="Kirkup B."/>
            <person name="Proehl S."/>
            <person name="Ngo L."/>
            <person name="Hussain F."/>
            <person name="Le Roux F."/>
            <person name="Mincer T."/>
            <person name="Polz M.F."/>
        </authorList>
    </citation>
    <scope>NUCLEOTIDE SEQUENCE [LARGE SCALE GENOMIC DNA]</scope>
    <source>
        <strain evidence="2 3">1S-45</strain>
    </source>
</reference>
<keyword evidence="3" id="KW-1185">Reference proteome</keyword>
<feature type="domain" description="N-acetyltransferase" evidence="1">
    <location>
        <begin position="3"/>
        <end position="145"/>
    </location>
</feature>
<dbReference type="EMBL" id="AJYK02000008">
    <property type="protein sequence ID" value="OEF29435.1"/>
    <property type="molecule type" value="Genomic_DNA"/>
</dbReference>
<dbReference type="InterPro" id="IPR029069">
    <property type="entry name" value="HotDog_dom_sf"/>
</dbReference>
<dbReference type="OrthoDB" id="4305330at2"/>
<dbReference type="PANTHER" id="PTHR13355">
    <property type="entry name" value="GLUCOSAMINE 6-PHOSPHATE N-ACETYLTRANSFERASE"/>
    <property type="match status" value="1"/>
</dbReference>
<dbReference type="InterPro" id="IPR039143">
    <property type="entry name" value="GNPNAT1-like"/>
</dbReference>
<protein>
    <submittedName>
        <fullName evidence="2">GNAT family N-acetyltransferase</fullName>
    </submittedName>
</protein>
<evidence type="ECO:0000313" key="2">
    <source>
        <dbReference type="EMBL" id="OEF29435.1"/>
    </source>
</evidence>
<keyword evidence="2" id="KW-0808">Transferase</keyword>
<dbReference type="GO" id="GO:0008080">
    <property type="term" value="F:N-acetyltransferase activity"/>
    <property type="evidence" value="ECO:0007669"/>
    <property type="project" value="TreeGrafter"/>
</dbReference>
<dbReference type="NCBIfam" id="TIGR02447">
    <property type="entry name" value="yiiD_Cterm"/>
    <property type="match status" value="1"/>
</dbReference>
<dbReference type="Pfam" id="PF09500">
    <property type="entry name" value="YiiD_C"/>
    <property type="match status" value="1"/>
</dbReference>
<dbReference type="Gene3D" id="3.10.129.10">
    <property type="entry name" value="Hotdog Thioesterase"/>
    <property type="match status" value="1"/>
</dbReference>
<dbReference type="PANTHER" id="PTHR13355:SF22">
    <property type="entry name" value="SLL0786 PROTEIN"/>
    <property type="match status" value="1"/>
</dbReference>
<organism evidence="2 3">
    <name type="scientific">Vibrio rumoiensis 1S-45</name>
    <dbReference type="NCBI Taxonomy" id="1188252"/>
    <lineage>
        <taxon>Bacteria</taxon>
        <taxon>Pseudomonadati</taxon>
        <taxon>Pseudomonadota</taxon>
        <taxon>Gammaproteobacteria</taxon>
        <taxon>Vibrionales</taxon>
        <taxon>Vibrionaceae</taxon>
        <taxon>Vibrio</taxon>
    </lineage>
</organism>
<gene>
    <name evidence="2" type="ORF">A1QC_04095</name>
</gene>
<dbReference type="InterPro" id="IPR012660">
    <property type="entry name" value="YiiD_C"/>
</dbReference>
<dbReference type="Proteomes" id="UP000094070">
    <property type="component" value="Unassembled WGS sequence"/>
</dbReference>
<evidence type="ECO:0000313" key="3">
    <source>
        <dbReference type="Proteomes" id="UP000094070"/>
    </source>
</evidence>
<accession>A0A1E5E5Y1</accession>
<dbReference type="Pfam" id="PF00583">
    <property type="entry name" value="Acetyltransf_1"/>
    <property type="match status" value="1"/>
</dbReference>
<comment type="caution">
    <text evidence="2">The sequence shown here is derived from an EMBL/GenBank/DDBJ whole genome shotgun (WGS) entry which is preliminary data.</text>
</comment>
<proteinExistence type="predicted"/>
<dbReference type="eggNOG" id="COG0456">
    <property type="taxonomic scope" value="Bacteria"/>
</dbReference>
<dbReference type="InterPro" id="IPR016181">
    <property type="entry name" value="Acyl_CoA_acyltransferase"/>
</dbReference>
<name>A0A1E5E5Y1_9VIBR</name>
<evidence type="ECO:0000259" key="1">
    <source>
        <dbReference type="PROSITE" id="PS51186"/>
    </source>
</evidence>
<dbReference type="Gene3D" id="3.40.630.30">
    <property type="match status" value="1"/>
</dbReference>
<sequence length="307" mass="34898">MFKLVTPKTESDLQKYYHFRWQMLREPFHQPQGSERDEYDEMSAHRMIVDGRGRIMAVGRMYLTPNSEGQVRYMAVHPQHRSKGLGSLILVALESYALQEGAKRLVCNSREDAIHFYKKNGFENQGELSDEVGPIRHQQMVKKLNALANVSRRPDWCDELQKRWRQEIPICASMGIRISQYTGYQFECSAPLNPNINPHETMFAGSLFTLTTLTGWGMAWLLMREKGLEADIILADSQVRFRAPVTKSPIAVTSLDGISGDLDRLVTGRKARIIVKVTVYSGDVAAVEFTGTYMLMTDFLGEAPMVK</sequence>
<dbReference type="PROSITE" id="PS51186">
    <property type="entry name" value="GNAT"/>
    <property type="match status" value="1"/>
</dbReference>
<dbReference type="SUPFAM" id="SSF55729">
    <property type="entry name" value="Acyl-CoA N-acyltransferases (Nat)"/>
    <property type="match status" value="1"/>
</dbReference>
<dbReference type="CDD" id="cd04301">
    <property type="entry name" value="NAT_SF"/>
    <property type="match status" value="1"/>
</dbReference>
<dbReference type="SUPFAM" id="SSF54637">
    <property type="entry name" value="Thioesterase/thiol ester dehydrase-isomerase"/>
    <property type="match status" value="1"/>
</dbReference>
<dbReference type="AlphaFoldDB" id="A0A1E5E5Y1"/>
<dbReference type="InterPro" id="IPR000182">
    <property type="entry name" value="GNAT_dom"/>
</dbReference>
<dbReference type="RefSeq" id="WP_017026626.1">
    <property type="nucleotide sequence ID" value="NZ_AJYK02000008.1"/>
</dbReference>